<dbReference type="InterPro" id="IPR009825">
    <property type="entry name" value="ECF_substrate-spec-like"/>
</dbReference>
<organism evidence="4 5">
    <name type="scientific">Tepidibacter hydrothermalis</name>
    <dbReference type="NCBI Taxonomy" id="3036126"/>
    <lineage>
        <taxon>Bacteria</taxon>
        <taxon>Bacillati</taxon>
        <taxon>Bacillota</taxon>
        <taxon>Clostridia</taxon>
        <taxon>Peptostreptococcales</taxon>
        <taxon>Peptostreptococcaceae</taxon>
        <taxon>Tepidibacter</taxon>
    </lineage>
</organism>
<dbReference type="PANTHER" id="PTHR37815">
    <property type="entry name" value="UPF0397 PROTEIN BC_2624-RELATED"/>
    <property type="match status" value="1"/>
</dbReference>
<dbReference type="PANTHER" id="PTHR37815:SF3">
    <property type="entry name" value="UPF0397 PROTEIN SPR0429"/>
    <property type="match status" value="1"/>
</dbReference>
<feature type="transmembrane region" description="Helical" evidence="3">
    <location>
        <begin position="80"/>
        <end position="101"/>
    </location>
</feature>
<evidence type="ECO:0000256" key="3">
    <source>
        <dbReference type="SAM" id="Phobius"/>
    </source>
</evidence>
<feature type="transmembrane region" description="Helical" evidence="3">
    <location>
        <begin position="46"/>
        <end position="68"/>
    </location>
</feature>
<name>A0ABY8EGV7_9FIRM</name>
<feature type="transmembrane region" description="Helical" evidence="3">
    <location>
        <begin position="149"/>
        <end position="176"/>
    </location>
</feature>
<protein>
    <submittedName>
        <fullName evidence="4">ECF-type riboflavin transporter substrate-binding protein</fullName>
    </submittedName>
</protein>
<evidence type="ECO:0000256" key="1">
    <source>
        <dbReference type="ARBA" id="ARBA00022692"/>
    </source>
</evidence>
<dbReference type="EMBL" id="CP120733">
    <property type="protein sequence ID" value="WFD12174.1"/>
    <property type="molecule type" value="Genomic_DNA"/>
</dbReference>
<dbReference type="NCBIfam" id="NF010182">
    <property type="entry name" value="PRK13661.1"/>
    <property type="match status" value="1"/>
</dbReference>
<keyword evidence="2 3" id="KW-1133">Transmembrane helix</keyword>
<dbReference type="Pfam" id="PF07155">
    <property type="entry name" value="ECF-ribofla_trS"/>
    <property type="match status" value="1"/>
</dbReference>
<keyword evidence="5" id="KW-1185">Reference proteome</keyword>
<keyword evidence="3" id="KW-0472">Membrane</keyword>
<proteinExistence type="predicted"/>
<keyword evidence="1 3" id="KW-0812">Transmembrane</keyword>
<dbReference type="Proteomes" id="UP001222800">
    <property type="component" value="Chromosome"/>
</dbReference>
<reference evidence="4 5" key="1">
    <citation type="submission" date="2023-03" db="EMBL/GenBank/DDBJ databases">
        <title>Complete genome sequence of Tepidibacter sp. SWIR-1, isolated from a deep-sea hydrothermal vent.</title>
        <authorList>
            <person name="Li X."/>
        </authorList>
    </citation>
    <scope>NUCLEOTIDE SEQUENCE [LARGE SCALE GENOMIC DNA]</scope>
    <source>
        <strain evidence="4 5">SWIR-1</strain>
    </source>
</reference>
<gene>
    <name evidence="4" type="ORF">P4S50_08850</name>
</gene>
<feature type="transmembrane region" description="Helical" evidence="3">
    <location>
        <begin position="116"/>
        <end position="137"/>
    </location>
</feature>
<evidence type="ECO:0000313" key="5">
    <source>
        <dbReference type="Proteomes" id="UP001222800"/>
    </source>
</evidence>
<feature type="transmembrane region" description="Helical" evidence="3">
    <location>
        <begin position="15"/>
        <end position="34"/>
    </location>
</feature>
<sequence>MIEIKKSIFEFDTKTVVTIGIGAALYGVLGLFGFPIAPNTNIKPAVALLSIFAALFGPVVGFLVGFIGHALTDMIAGWGIWWGWVLSSAIMGFFMGLVYNYKEFSVKNGIATKRHYIYMIFTGTIGIIIAFVFAGAFDVMFMSEPANKIVIQVVGAIVSNLIVFLALGIPTILGLVNVNKKNSNLELDK</sequence>
<evidence type="ECO:0000313" key="4">
    <source>
        <dbReference type="EMBL" id="WFD12174.1"/>
    </source>
</evidence>
<accession>A0ABY8EGV7</accession>
<evidence type="ECO:0000256" key="2">
    <source>
        <dbReference type="ARBA" id="ARBA00022989"/>
    </source>
</evidence>
<dbReference type="Gene3D" id="1.10.1760.20">
    <property type="match status" value="1"/>
</dbReference>
<dbReference type="RefSeq" id="WP_277734476.1">
    <property type="nucleotide sequence ID" value="NZ_CP120733.1"/>
</dbReference>